<feature type="domain" description="CBM6" evidence="10">
    <location>
        <begin position="324"/>
        <end position="451"/>
    </location>
</feature>
<dbReference type="EMBL" id="VCAU01000168">
    <property type="protein sequence ID" value="KAF9883378.1"/>
    <property type="molecule type" value="Genomic_DNA"/>
</dbReference>
<organism evidence="11 12">
    <name type="scientific">Aspergillus nanangensis</name>
    <dbReference type="NCBI Taxonomy" id="2582783"/>
    <lineage>
        <taxon>Eukaryota</taxon>
        <taxon>Fungi</taxon>
        <taxon>Dikarya</taxon>
        <taxon>Ascomycota</taxon>
        <taxon>Pezizomycotina</taxon>
        <taxon>Eurotiomycetes</taxon>
        <taxon>Eurotiomycetidae</taxon>
        <taxon>Eurotiales</taxon>
        <taxon>Aspergillaceae</taxon>
        <taxon>Aspergillus</taxon>
        <taxon>Aspergillus subgen. Circumdati</taxon>
    </lineage>
</organism>
<dbReference type="InterPro" id="IPR052176">
    <property type="entry name" value="Glycosyl_Hydrlase_43_Enz"/>
</dbReference>
<dbReference type="InterPro" id="IPR023296">
    <property type="entry name" value="Glyco_hydro_beta-prop_sf"/>
</dbReference>
<dbReference type="SMART" id="SM00606">
    <property type="entry name" value="CBD_IV"/>
    <property type="match status" value="1"/>
</dbReference>
<feature type="chain" id="PRO_5042130364" description="CBM6 domain-containing protein" evidence="9">
    <location>
        <begin position="22"/>
        <end position="454"/>
    </location>
</feature>
<evidence type="ECO:0000313" key="11">
    <source>
        <dbReference type="EMBL" id="KAF9883378.1"/>
    </source>
</evidence>
<evidence type="ECO:0000256" key="5">
    <source>
        <dbReference type="ARBA" id="ARBA00023295"/>
    </source>
</evidence>
<dbReference type="PANTHER" id="PTHR43772:SF2">
    <property type="entry name" value="PUTATIVE (AFU_ORTHOLOGUE AFUA_2G04480)-RELATED"/>
    <property type="match status" value="1"/>
</dbReference>
<dbReference type="GO" id="GO:0005975">
    <property type="term" value="P:carbohydrate metabolic process"/>
    <property type="evidence" value="ECO:0007669"/>
    <property type="project" value="InterPro"/>
</dbReference>
<evidence type="ECO:0000256" key="8">
    <source>
        <dbReference type="RuleBase" id="RU361187"/>
    </source>
</evidence>
<keyword evidence="2 9" id="KW-0732">Signal</keyword>
<sequence length="454" mass="49962">MPFSKSSLLYALLGITTLTNALNPIVQTVYTADPAPLVHNDRMYIFTGHDEDNSTSYNLTEWLVYSSSDMANWQHHRSPMALPTFDWADAQAWAGQVIARNDQFYFYVPVHHRDTQQMAIGVGVSDTITGPYKDAIGAPLLANDQIDPTVFIDTDGQAYLYWGNPDLWYVTLNPDMVSYSGNITQVPLTASGFDVRPDDDPSRPSMYEEAPWLYLRSGVYYLLWAADCCPEHIRYSTGPSATGPWTQRGVLMAAAGISSTNHPGIVDFRGGSYFVYHNSALPGGGSYTRSVAVESFVYNDDGTIPEMKMSVEGPAQVQDLDPFVRQEAETVAWAEGVEMEDCEEDEGGVDVTDINRGDYILVKGVGFGRGAAVFRARVASGAEGGSIELRLDGVDGVLVATCTVPGTGGWQSWRMVECPVSDEAIEVHDLFFVFTGAGEEVLFNFDWWQFVSVE</sequence>
<proteinExistence type="inferred from homology"/>
<evidence type="ECO:0000256" key="3">
    <source>
        <dbReference type="ARBA" id="ARBA00022801"/>
    </source>
</evidence>
<keyword evidence="12" id="KW-1185">Reference proteome</keyword>
<evidence type="ECO:0000256" key="9">
    <source>
        <dbReference type="SAM" id="SignalP"/>
    </source>
</evidence>
<dbReference type="InterPro" id="IPR008979">
    <property type="entry name" value="Galactose-bd-like_sf"/>
</dbReference>
<dbReference type="InterPro" id="IPR006710">
    <property type="entry name" value="Glyco_hydro_43"/>
</dbReference>
<comment type="similarity">
    <text evidence="1 8">Belongs to the glycosyl hydrolase 43 family.</text>
</comment>
<feature type="signal peptide" evidence="9">
    <location>
        <begin position="1"/>
        <end position="21"/>
    </location>
</feature>
<keyword evidence="3 8" id="KW-0378">Hydrolase</keyword>
<reference evidence="11" key="1">
    <citation type="journal article" date="2019" name="Beilstein J. Org. Chem.">
        <title>Nanangenines: drimane sesquiterpenoids as the dominant metabolite cohort of a novel Australian fungus, Aspergillus nanangensis.</title>
        <authorList>
            <person name="Lacey H.J."/>
            <person name="Gilchrist C.L.M."/>
            <person name="Crombie A."/>
            <person name="Kalaitzis J.A."/>
            <person name="Vuong D."/>
            <person name="Rutledge P.J."/>
            <person name="Turner P."/>
            <person name="Pitt J.I."/>
            <person name="Lacey E."/>
            <person name="Chooi Y.H."/>
            <person name="Piggott A.M."/>
        </authorList>
    </citation>
    <scope>NUCLEOTIDE SEQUENCE</scope>
    <source>
        <strain evidence="11">MST-FP2251</strain>
    </source>
</reference>
<evidence type="ECO:0000256" key="1">
    <source>
        <dbReference type="ARBA" id="ARBA00009865"/>
    </source>
</evidence>
<gene>
    <name evidence="11" type="ORF">FE257_003545</name>
</gene>
<dbReference type="GO" id="GO:0030246">
    <property type="term" value="F:carbohydrate binding"/>
    <property type="evidence" value="ECO:0007669"/>
    <property type="project" value="InterPro"/>
</dbReference>
<dbReference type="PROSITE" id="PS51175">
    <property type="entry name" value="CBM6"/>
    <property type="match status" value="1"/>
</dbReference>
<dbReference type="InterPro" id="IPR006584">
    <property type="entry name" value="Cellulose-bd_IV"/>
</dbReference>
<evidence type="ECO:0000256" key="2">
    <source>
        <dbReference type="ARBA" id="ARBA00022729"/>
    </source>
</evidence>
<name>A0AAD4GPI6_ASPNN</name>
<dbReference type="Pfam" id="PF04616">
    <property type="entry name" value="Glyco_hydro_43"/>
    <property type="match status" value="1"/>
</dbReference>
<dbReference type="Gene3D" id="2.115.10.20">
    <property type="entry name" value="Glycosyl hydrolase domain, family 43"/>
    <property type="match status" value="1"/>
</dbReference>
<keyword evidence="4" id="KW-0119">Carbohydrate metabolism</keyword>
<feature type="active site" description="Proton donor" evidence="6">
    <location>
        <position position="209"/>
    </location>
</feature>
<dbReference type="InterPro" id="IPR005084">
    <property type="entry name" value="CBM6"/>
</dbReference>
<protein>
    <recommendedName>
        <fullName evidence="10">CBM6 domain-containing protein</fullName>
    </recommendedName>
</protein>
<reference evidence="11" key="2">
    <citation type="submission" date="2020-02" db="EMBL/GenBank/DDBJ databases">
        <authorList>
            <person name="Gilchrist C.L.M."/>
            <person name="Chooi Y.-H."/>
        </authorList>
    </citation>
    <scope>NUCLEOTIDE SEQUENCE</scope>
    <source>
        <strain evidence="11">MST-FP2251</strain>
    </source>
</reference>
<dbReference type="SUPFAM" id="SSF49785">
    <property type="entry name" value="Galactose-binding domain-like"/>
    <property type="match status" value="1"/>
</dbReference>
<dbReference type="SUPFAM" id="SSF75005">
    <property type="entry name" value="Arabinanase/levansucrase/invertase"/>
    <property type="match status" value="1"/>
</dbReference>
<evidence type="ECO:0000256" key="4">
    <source>
        <dbReference type="ARBA" id="ARBA00023277"/>
    </source>
</evidence>
<evidence type="ECO:0000256" key="6">
    <source>
        <dbReference type="PIRSR" id="PIRSR606710-1"/>
    </source>
</evidence>
<dbReference type="Pfam" id="PF03422">
    <property type="entry name" value="CBM_6"/>
    <property type="match status" value="1"/>
</dbReference>
<feature type="site" description="Important for catalytic activity, responsible for pKa modulation of the active site Glu and correct orientation of both the proton donor and substrate" evidence="7">
    <location>
        <position position="147"/>
    </location>
</feature>
<evidence type="ECO:0000259" key="10">
    <source>
        <dbReference type="PROSITE" id="PS51175"/>
    </source>
</evidence>
<dbReference type="GO" id="GO:0004553">
    <property type="term" value="F:hydrolase activity, hydrolyzing O-glycosyl compounds"/>
    <property type="evidence" value="ECO:0007669"/>
    <property type="project" value="InterPro"/>
</dbReference>
<comment type="caution">
    <text evidence="11">The sequence shown here is derived from an EMBL/GenBank/DDBJ whole genome shotgun (WGS) entry which is preliminary data.</text>
</comment>
<dbReference type="Proteomes" id="UP001194746">
    <property type="component" value="Unassembled WGS sequence"/>
</dbReference>
<evidence type="ECO:0000313" key="12">
    <source>
        <dbReference type="Proteomes" id="UP001194746"/>
    </source>
</evidence>
<evidence type="ECO:0000256" key="7">
    <source>
        <dbReference type="PIRSR" id="PIRSR606710-2"/>
    </source>
</evidence>
<dbReference type="CDD" id="cd04084">
    <property type="entry name" value="CBM6_xylanase-like"/>
    <property type="match status" value="1"/>
</dbReference>
<keyword evidence="5 8" id="KW-0326">Glycosidase</keyword>
<dbReference type="PANTHER" id="PTHR43772">
    <property type="entry name" value="ENDO-1,4-BETA-XYLANASE"/>
    <property type="match status" value="1"/>
</dbReference>
<dbReference type="AlphaFoldDB" id="A0AAD4GPI6"/>
<accession>A0AAD4GPI6</accession>
<dbReference type="CDD" id="cd18618">
    <property type="entry name" value="GH43_Xsa43E-like"/>
    <property type="match status" value="1"/>
</dbReference>
<dbReference type="Gene3D" id="2.60.120.260">
    <property type="entry name" value="Galactose-binding domain-like"/>
    <property type="match status" value="1"/>
</dbReference>
<feature type="active site" description="Proton acceptor" evidence="6">
    <location>
        <position position="33"/>
    </location>
</feature>